<dbReference type="EMBL" id="JACOYY010000006">
    <property type="protein sequence ID" value="MBI2052087.1"/>
    <property type="molecule type" value="Genomic_DNA"/>
</dbReference>
<evidence type="ECO:0000313" key="1">
    <source>
        <dbReference type="EMBL" id="MBI2052087.1"/>
    </source>
</evidence>
<organism evidence="1 2">
    <name type="scientific">Candidatus Sungiibacteriota bacterium</name>
    <dbReference type="NCBI Taxonomy" id="2750080"/>
    <lineage>
        <taxon>Bacteria</taxon>
        <taxon>Candidatus Sungiibacteriota</taxon>
    </lineage>
</organism>
<gene>
    <name evidence="1" type="ORF">HYT38_00200</name>
</gene>
<dbReference type="AlphaFoldDB" id="A0A9D6HSE1"/>
<accession>A0A9D6HSE1</accession>
<protein>
    <submittedName>
        <fullName evidence="1">Uncharacterized protein</fullName>
    </submittedName>
</protein>
<reference evidence="1" key="1">
    <citation type="submission" date="2020-07" db="EMBL/GenBank/DDBJ databases">
        <title>Huge and variable diversity of episymbiotic CPR bacteria and DPANN archaea in groundwater ecosystems.</title>
        <authorList>
            <person name="He C.Y."/>
            <person name="Keren R."/>
            <person name="Whittaker M."/>
            <person name="Farag I.F."/>
            <person name="Doudna J."/>
            <person name="Cate J.H.D."/>
            <person name="Banfield J.F."/>
        </authorList>
    </citation>
    <scope>NUCLEOTIDE SEQUENCE</scope>
    <source>
        <strain evidence="1">NC_groundwater_191_Ag_S-0.1um_45_8</strain>
    </source>
</reference>
<comment type="caution">
    <text evidence="1">The sequence shown here is derived from an EMBL/GenBank/DDBJ whole genome shotgun (WGS) entry which is preliminary data.</text>
</comment>
<sequence length="51" mass="5026">MGPLEGAGTPSAPGVAVRSTVGTGGLFTVNIKVSVLFEGVPSLVEPVTVMV</sequence>
<proteinExistence type="predicted"/>
<evidence type="ECO:0000313" key="2">
    <source>
        <dbReference type="Proteomes" id="UP000786662"/>
    </source>
</evidence>
<dbReference type="Proteomes" id="UP000786662">
    <property type="component" value="Unassembled WGS sequence"/>
</dbReference>
<name>A0A9D6HSE1_9BACT</name>